<keyword evidence="3" id="KW-1185">Reference proteome</keyword>
<evidence type="ECO:0000256" key="1">
    <source>
        <dbReference type="SAM" id="SignalP"/>
    </source>
</evidence>
<sequence>MQKWLNAALLALLFSTPLAQANAASSEEALTGECLKYGLEAVKDNPGFQTRLKGLTPERDSIIVERYDAKVGSQHIATQLTATLEDKLGEPLNMLCLLENDAPLYVYFYE</sequence>
<evidence type="ECO:0000313" key="2">
    <source>
        <dbReference type="EMBL" id="GKX55121.1"/>
    </source>
</evidence>
<evidence type="ECO:0000313" key="3">
    <source>
        <dbReference type="Proteomes" id="UP001058124"/>
    </source>
</evidence>
<reference evidence="2" key="1">
    <citation type="submission" date="2022-06" db="EMBL/GenBank/DDBJ databases">
        <title>Draft genome sequences of Leminorella grimontii str. JCM5902.</title>
        <authorList>
            <person name="Wakabayashi Y."/>
            <person name="Kojima K."/>
        </authorList>
    </citation>
    <scope>NUCLEOTIDE SEQUENCE</scope>
    <source>
        <strain evidence="2">JCM 5902</strain>
    </source>
</reference>
<feature type="chain" id="PRO_5043484362" evidence="1">
    <location>
        <begin position="22"/>
        <end position="110"/>
    </location>
</feature>
<accession>A0AAV5MZ47</accession>
<protein>
    <submittedName>
        <fullName evidence="2">Uncharacterized protein</fullName>
    </submittedName>
</protein>
<dbReference type="Proteomes" id="UP001058124">
    <property type="component" value="Unassembled WGS sequence"/>
</dbReference>
<dbReference type="RefSeq" id="WP_027274060.1">
    <property type="nucleotide sequence ID" value="NZ_BRLH01000002.1"/>
</dbReference>
<dbReference type="EMBL" id="BRLH01000002">
    <property type="protein sequence ID" value="GKX55121.1"/>
    <property type="molecule type" value="Genomic_DNA"/>
</dbReference>
<comment type="caution">
    <text evidence="2">The sequence shown here is derived from an EMBL/GenBank/DDBJ whole genome shotgun (WGS) entry which is preliminary data.</text>
</comment>
<feature type="signal peptide" evidence="1">
    <location>
        <begin position="1"/>
        <end position="21"/>
    </location>
</feature>
<name>A0AAV5MZ47_9GAMM</name>
<organism evidence="2 3">
    <name type="scientific">Leminorella grimontii</name>
    <dbReference type="NCBI Taxonomy" id="82981"/>
    <lineage>
        <taxon>Bacteria</taxon>
        <taxon>Pseudomonadati</taxon>
        <taxon>Pseudomonadota</taxon>
        <taxon>Gammaproteobacteria</taxon>
        <taxon>Enterobacterales</taxon>
        <taxon>Budviciaceae</taxon>
        <taxon>Leminorella</taxon>
    </lineage>
</organism>
<dbReference type="AlphaFoldDB" id="A0AAV5MZ47"/>
<gene>
    <name evidence="2" type="ORF">SOASR030_12330</name>
</gene>
<proteinExistence type="predicted"/>
<keyword evidence="1" id="KW-0732">Signal</keyword>